<evidence type="ECO:0000313" key="2">
    <source>
        <dbReference type="Proteomes" id="UP000831495"/>
    </source>
</evidence>
<sequence>MKKKTVKAMIKQSKVNHEKIYARITFSDGRILTVPVKADDQVSIDDLKRKLRDKDGSFTGTDGLNYDLRNLIHYEFIE</sequence>
<evidence type="ECO:0000313" key="1">
    <source>
        <dbReference type="EMBL" id="UQS81634.1"/>
    </source>
</evidence>
<gene>
    <name evidence="1" type="ORF">MOO45_05295</name>
</gene>
<dbReference type="RefSeq" id="WP_249513904.1">
    <property type="nucleotide sequence ID" value="NZ_CP093366.1"/>
</dbReference>
<organism evidence="1 2">
    <name type="scientific">Bombilactobacillus folatiphilus</name>
    <dbReference type="NCBI Taxonomy" id="2923362"/>
    <lineage>
        <taxon>Bacteria</taxon>
        <taxon>Bacillati</taxon>
        <taxon>Bacillota</taxon>
        <taxon>Bacilli</taxon>
        <taxon>Lactobacillales</taxon>
        <taxon>Lactobacillaceae</taxon>
        <taxon>Bombilactobacillus</taxon>
    </lineage>
</organism>
<reference evidence="1" key="1">
    <citation type="journal article" date="2022" name="Int. J. Syst. Evol. Microbiol.">
        <title>Apilactobacillus apisilvae sp. nov., Nicolia spurrieriana gen. nov. sp. nov., Bombilactobacillus folatiphilus sp. nov. and Bombilactobacillus thymidiniphilus sp. nov., four new lactic acid bacterial isolates from stingless bees Tetragonula carbonaria and Austroplebeia australis.</title>
        <authorList>
            <person name="Oliphant S.A."/>
            <person name="Watson-Haigh N.S."/>
            <person name="Sumby K.M."/>
            <person name="Gardner J."/>
            <person name="Groom S."/>
            <person name="Jiranek V."/>
        </authorList>
    </citation>
    <scope>NUCLEOTIDE SEQUENCE</scope>
    <source>
        <strain evidence="1">SG4_D2</strain>
    </source>
</reference>
<accession>A0ABY4P7G1</accession>
<dbReference type="EMBL" id="CP093366">
    <property type="protein sequence ID" value="UQS81634.1"/>
    <property type="molecule type" value="Genomic_DNA"/>
</dbReference>
<keyword evidence="2" id="KW-1185">Reference proteome</keyword>
<proteinExistence type="predicted"/>
<dbReference type="Proteomes" id="UP000831495">
    <property type="component" value="Chromosome"/>
</dbReference>
<name>A0ABY4P7G1_9LACO</name>
<protein>
    <submittedName>
        <fullName evidence="1">Uncharacterized protein</fullName>
    </submittedName>
</protein>